<evidence type="ECO:0000313" key="2">
    <source>
        <dbReference type="EMBL" id="CAA9325729.1"/>
    </source>
</evidence>
<protein>
    <submittedName>
        <fullName evidence="2">Uncharacterized protein</fullName>
    </submittedName>
</protein>
<evidence type="ECO:0000256" key="1">
    <source>
        <dbReference type="SAM" id="MobiDB-lite"/>
    </source>
</evidence>
<dbReference type="EMBL" id="CADCUF010000076">
    <property type="protein sequence ID" value="CAA9325729.1"/>
    <property type="molecule type" value="Genomic_DNA"/>
</dbReference>
<proteinExistence type="predicted"/>
<dbReference type="AlphaFoldDB" id="A0A6J4L741"/>
<name>A0A6J4L741_9ACTN</name>
<accession>A0A6J4L741</accession>
<sequence length="40" mass="4067">MDVTALVPSAAVRTSLPGSRRTWSLPPAPSATMTVPVGTS</sequence>
<gene>
    <name evidence="2" type="ORF">AVDCRST_MAG24-557</name>
</gene>
<organism evidence="2">
    <name type="scientific">uncultured Nocardioidaceae bacterium</name>
    <dbReference type="NCBI Taxonomy" id="253824"/>
    <lineage>
        <taxon>Bacteria</taxon>
        <taxon>Bacillati</taxon>
        <taxon>Actinomycetota</taxon>
        <taxon>Actinomycetes</taxon>
        <taxon>Propionibacteriales</taxon>
        <taxon>Nocardioidaceae</taxon>
        <taxon>environmental samples</taxon>
    </lineage>
</organism>
<reference evidence="2" key="1">
    <citation type="submission" date="2020-02" db="EMBL/GenBank/DDBJ databases">
        <authorList>
            <person name="Meier V. D."/>
        </authorList>
    </citation>
    <scope>NUCLEOTIDE SEQUENCE</scope>
    <source>
        <strain evidence="2">AVDCRST_MAG24</strain>
    </source>
</reference>
<feature type="compositionally biased region" description="Polar residues" evidence="1">
    <location>
        <begin position="31"/>
        <end position="40"/>
    </location>
</feature>
<feature type="region of interest" description="Disordered" evidence="1">
    <location>
        <begin position="14"/>
        <end position="40"/>
    </location>
</feature>